<reference evidence="4" key="1">
    <citation type="submission" date="2014-09" db="EMBL/GenBank/DDBJ databases">
        <authorList>
            <person name="Aslett A.Martin."/>
        </authorList>
    </citation>
    <scope>NUCLEOTIDE SEQUENCE</scope>
    <source>
        <strain evidence="4">ED321 Heterogonic</strain>
    </source>
</reference>
<protein>
    <submittedName>
        <fullName evidence="4 6">Protein kinase-like domain-containing protein</fullName>
    </submittedName>
</protein>
<dbReference type="OrthoDB" id="3649325at2759"/>
<dbReference type="GO" id="GO:0004103">
    <property type="term" value="F:choline kinase activity"/>
    <property type="evidence" value="ECO:0007669"/>
    <property type="project" value="TreeGrafter"/>
</dbReference>
<name>A0A090KUH7_STRRB</name>
<evidence type="ECO:0000313" key="4">
    <source>
        <dbReference type="EMBL" id="CEF61071.1"/>
    </source>
</evidence>
<dbReference type="InterPro" id="IPR011009">
    <property type="entry name" value="Kinase-like_dom_sf"/>
</dbReference>
<accession>A0A090KUH7</accession>
<evidence type="ECO:0000256" key="2">
    <source>
        <dbReference type="ARBA" id="ARBA00023264"/>
    </source>
</evidence>
<dbReference type="GO" id="GO:0005737">
    <property type="term" value="C:cytoplasm"/>
    <property type="evidence" value="ECO:0007669"/>
    <property type="project" value="TreeGrafter"/>
</dbReference>
<dbReference type="EMBL" id="LN609405">
    <property type="protein sequence ID" value="CEF61071.1"/>
    <property type="molecule type" value="Genomic_DNA"/>
</dbReference>
<dbReference type="SUPFAM" id="SSF56112">
    <property type="entry name" value="Protein kinase-like (PK-like)"/>
    <property type="match status" value="1"/>
</dbReference>
<dbReference type="PANTHER" id="PTHR22603">
    <property type="entry name" value="CHOLINE/ETHANOALAMINE KINASE"/>
    <property type="match status" value="1"/>
</dbReference>
<dbReference type="Gene3D" id="3.30.200.20">
    <property type="entry name" value="Phosphorylase Kinase, domain 1"/>
    <property type="match status" value="1"/>
</dbReference>
<keyword evidence="4" id="KW-0418">Kinase</keyword>
<dbReference type="PANTHER" id="PTHR22603:SF93">
    <property type="entry name" value="RE24176P"/>
    <property type="match status" value="1"/>
</dbReference>
<reference evidence="5" key="2">
    <citation type="submission" date="2014-09" db="EMBL/GenBank/DDBJ databases">
        <authorList>
            <person name="Martin A.A."/>
        </authorList>
    </citation>
    <scope>NUCLEOTIDE SEQUENCE</scope>
    <source>
        <strain evidence="5">ED321</strain>
    </source>
</reference>
<dbReference type="AlphaFoldDB" id="A0A090KUH7"/>
<dbReference type="GO" id="GO:0006646">
    <property type="term" value="P:phosphatidylethanolamine biosynthetic process"/>
    <property type="evidence" value="ECO:0007669"/>
    <property type="project" value="TreeGrafter"/>
</dbReference>
<dbReference type="OMA" id="MFLCENA"/>
<dbReference type="GO" id="GO:0004305">
    <property type="term" value="F:ethanolamine kinase activity"/>
    <property type="evidence" value="ECO:0007669"/>
    <property type="project" value="TreeGrafter"/>
</dbReference>
<keyword evidence="5" id="KW-1185">Reference proteome</keyword>
<gene>
    <name evidence="4 6 7" type="ORF">SRAE_0000020100</name>
</gene>
<evidence type="ECO:0000313" key="7">
    <source>
        <dbReference type="WormBase" id="SRAE_0000020100"/>
    </source>
</evidence>
<dbReference type="Gene3D" id="3.90.1200.10">
    <property type="match status" value="1"/>
</dbReference>
<evidence type="ECO:0000256" key="3">
    <source>
        <dbReference type="ARBA" id="ARBA00038211"/>
    </source>
</evidence>
<keyword evidence="2" id="KW-1208">Phospholipid metabolism</keyword>
<organism evidence="4">
    <name type="scientific">Strongyloides ratti</name>
    <name type="common">Parasitic roundworm</name>
    <dbReference type="NCBI Taxonomy" id="34506"/>
    <lineage>
        <taxon>Eukaryota</taxon>
        <taxon>Metazoa</taxon>
        <taxon>Ecdysozoa</taxon>
        <taxon>Nematoda</taxon>
        <taxon>Chromadorea</taxon>
        <taxon>Rhabditida</taxon>
        <taxon>Tylenchina</taxon>
        <taxon>Panagrolaimomorpha</taxon>
        <taxon>Strongyloidoidea</taxon>
        <taxon>Strongyloididae</taxon>
        <taxon>Strongyloides</taxon>
    </lineage>
</organism>
<evidence type="ECO:0000313" key="5">
    <source>
        <dbReference type="Proteomes" id="UP000035682"/>
    </source>
</evidence>
<dbReference type="RefSeq" id="XP_024500280.1">
    <property type="nucleotide sequence ID" value="XM_024646059.1"/>
</dbReference>
<sequence length="386" mass="45018">MKSIKCLLTKEKNYLKNKFSEEFIYKVGVICSEYLGGEWENININNINIQNITGGNTNYVFKISLNDIKVTPVLLRIYGTDCDEEIFKDTLLFSILSEKELGPKFLGYFPGGRLEEFIESRALTTEEFGYPSILKVLARKVACIHSLKVPLPKKSQIFEMIRSEIKKIKDATTSDHFIKILTTKVFNLKHPLGVTIQQLEEEVTLIENFVKQFNFNIVFSHNDIFEGNVIIRNNTKLERNKIFSNDENNSIIIIDYEYSCYNYRGFDFGQIFCETGISYDANFLHGYEINQELMTNNENNLIFINEYVKEINKLNNIMISGEQFEKDVSQLLFEAKLFIQIVNLYWGVWNIRQGLVSTVKTYNFTMHGLDRLALYYDKQHELLNVK</sequence>
<dbReference type="WormBase" id="SRAE_0000020100">
    <property type="protein sequence ID" value="SRP08229"/>
    <property type="gene ID" value="WBGene00255940"/>
</dbReference>
<keyword evidence="1" id="KW-0443">Lipid metabolism</keyword>
<dbReference type="WBParaSite" id="SRAE_0000020100.1">
    <property type="protein sequence ID" value="SRAE_0000020100.1"/>
    <property type="gene ID" value="WBGene00255940"/>
</dbReference>
<comment type="similarity">
    <text evidence="3">Belongs to the choline/ethanolamine kinase family.</text>
</comment>
<reference evidence="6" key="3">
    <citation type="submission" date="2020-12" db="UniProtKB">
        <authorList>
            <consortium name="WormBaseParasite"/>
        </authorList>
    </citation>
    <scope>IDENTIFICATION</scope>
</reference>
<keyword evidence="4" id="KW-0808">Transferase</keyword>
<evidence type="ECO:0000256" key="1">
    <source>
        <dbReference type="ARBA" id="ARBA00023209"/>
    </source>
</evidence>
<keyword evidence="1" id="KW-0594">Phospholipid biosynthesis</keyword>
<dbReference type="Pfam" id="PF01633">
    <property type="entry name" value="Choline_kinase"/>
    <property type="match status" value="1"/>
</dbReference>
<dbReference type="GeneID" id="36373438"/>
<evidence type="ECO:0000313" key="6">
    <source>
        <dbReference type="WBParaSite" id="SRAE_0000020100.1"/>
    </source>
</evidence>
<proteinExistence type="inferred from homology"/>
<keyword evidence="1" id="KW-0444">Lipid biosynthesis</keyword>
<dbReference type="Proteomes" id="UP000035682">
    <property type="component" value="Unplaced"/>
</dbReference>
<dbReference type="CTD" id="36373438"/>